<proteinExistence type="predicted"/>
<dbReference type="PROSITE" id="PS51671">
    <property type="entry name" value="ACT"/>
    <property type="match status" value="1"/>
</dbReference>
<dbReference type="Pfam" id="PF13740">
    <property type="entry name" value="ACT_6"/>
    <property type="match status" value="1"/>
</dbReference>
<dbReference type="Proteomes" id="UP000036850">
    <property type="component" value="Unassembled WGS sequence"/>
</dbReference>
<feature type="domain" description="ACT" evidence="2">
    <location>
        <begin position="5"/>
        <end position="81"/>
    </location>
</feature>
<dbReference type="InterPro" id="IPR050990">
    <property type="entry name" value="UPF0237/GcvR_regulator"/>
</dbReference>
<reference evidence="4" key="1">
    <citation type="submission" date="2015-07" db="EMBL/GenBank/DDBJ databases">
        <title>Draft genome sequence of a Pseudoalteromonas rubra strain, OCN096, isolated from Kaneohe Bay, Oahu, Hawaii.</title>
        <authorList>
            <person name="Beurmann S."/>
            <person name="Ushijima B."/>
            <person name="Belcaid M."/>
            <person name="Callahan S.M."/>
            <person name="Aeby G.S."/>
        </authorList>
    </citation>
    <scope>NUCLEOTIDE SEQUENCE [LARGE SCALE GENOMIC DNA]</scope>
    <source>
        <strain evidence="4">OCN096</strain>
    </source>
</reference>
<dbReference type="EMBL" id="LFZX01000009">
    <property type="protein sequence ID" value="KNC68844.1"/>
    <property type="molecule type" value="Genomic_DNA"/>
</dbReference>
<dbReference type="PANTHER" id="PTHR34875">
    <property type="entry name" value="UPF0237 PROTEIN MJ1558"/>
    <property type="match status" value="1"/>
</dbReference>
<evidence type="ECO:0000259" key="2">
    <source>
        <dbReference type="PROSITE" id="PS51671"/>
    </source>
</evidence>
<dbReference type="Gene3D" id="3.30.70.260">
    <property type="match status" value="2"/>
</dbReference>
<dbReference type="PIRSF" id="PIRSF028103">
    <property type="entry name" value="GcvR"/>
    <property type="match status" value="1"/>
</dbReference>
<dbReference type="GO" id="GO:0005737">
    <property type="term" value="C:cytoplasm"/>
    <property type="evidence" value="ECO:0007669"/>
    <property type="project" value="UniProtKB-SubCell"/>
</dbReference>
<comment type="subcellular location">
    <subcellularLocation>
        <location evidence="1">Cytoplasm</location>
    </subcellularLocation>
</comment>
<dbReference type="PANTHER" id="PTHR34875:SF6">
    <property type="entry name" value="UPF0237 PROTEIN MJ1558"/>
    <property type="match status" value="1"/>
</dbReference>
<keyword evidence="1" id="KW-0963">Cytoplasm</keyword>
<dbReference type="PATRIC" id="fig|43658.6.peg.2083"/>
<evidence type="ECO:0000256" key="1">
    <source>
        <dbReference type="PIRNR" id="PIRNR028103"/>
    </source>
</evidence>
<dbReference type="SUPFAM" id="SSF55021">
    <property type="entry name" value="ACT-like"/>
    <property type="match status" value="2"/>
</dbReference>
<accession>A0A0L0EWR2</accession>
<evidence type="ECO:0000313" key="4">
    <source>
        <dbReference type="Proteomes" id="UP000036850"/>
    </source>
</evidence>
<dbReference type="OrthoDB" id="12860at2"/>
<name>A0A0L0EWR2_9GAMM</name>
<evidence type="ECO:0000313" key="3">
    <source>
        <dbReference type="EMBL" id="KNC68844.1"/>
    </source>
</evidence>
<keyword evidence="1" id="KW-0678">Repressor</keyword>
<dbReference type="InterPro" id="IPR045865">
    <property type="entry name" value="ACT-like_dom_sf"/>
</dbReference>
<keyword evidence="1" id="KW-0804">Transcription</keyword>
<dbReference type="GO" id="GO:0006355">
    <property type="term" value="P:regulation of DNA-templated transcription"/>
    <property type="evidence" value="ECO:0007669"/>
    <property type="project" value="UniProtKB-UniRule"/>
</dbReference>
<comment type="caution">
    <text evidence="3">The sequence shown here is derived from an EMBL/GenBank/DDBJ whole genome shotgun (WGS) entry which is preliminary data.</text>
</comment>
<gene>
    <name evidence="3" type="ORF">AC626_02480</name>
</gene>
<dbReference type="AlphaFoldDB" id="A0A0L0EWR2"/>
<dbReference type="InterPro" id="IPR016867">
    <property type="entry name" value="GcvR"/>
</dbReference>
<protein>
    <recommendedName>
        <fullName evidence="1">Glycine cleavage system transcriptional repressor</fullName>
    </recommendedName>
</protein>
<organism evidence="3 4">
    <name type="scientific">Pseudoalteromonas rubra</name>
    <dbReference type="NCBI Taxonomy" id="43658"/>
    <lineage>
        <taxon>Bacteria</taxon>
        <taxon>Pseudomonadati</taxon>
        <taxon>Pseudomonadota</taxon>
        <taxon>Gammaproteobacteria</taxon>
        <taxon>Alteromonadales</taxon>
        <taxon>Pseudoalteromonadaceae</taxon>
        <taxon>Pseudoalteromonas</taxon>
    </lineage>
</organism>
<dbReference type="InterPro" id="IPR002912">
    <property type="entry name" value="ACT_dom"/>
</dbReference>
<sequence length="167" mass="18052">MKQLVLTLIGKDQPGLVERVSSTILNHHGNWLTSNLSHFAGQFAGIVQVEVAEEHLQELQNAVLDIPELEVRIANGEQTDGTEPETLNLVITGNDRPGIVQELAAVIRHKGANITHLNSKQQSAPNWGVPIFSAFATVSLPAGMLKDNVVEALEAITSDLIVDVEQP</sequence>